<dbReference type="AlphaFoldDB" id="A0A832GN05"/>
<dbReference type="Gene3D" id="3.90.1150.140">
    <property type="match status" value="1"/>
</dbReference>
<dbReference type="EMBL" id="DSZU01000031">
    <property type="protein sequence ID" value="HGV54897.1"/>
    <property type="molecule type" value="Genomic_DNA"/>
</dbReference>
<evidence type="ECO:0000313" key="3">
    <source>
        <dbReference type="EMBL" id="HGV54897.1"/>
    </source>
</evidence>
<dbReference type="Gene3D" id="3.40.50.12170">
    <property type="entry name" value="Uncharacterised protein PF07075, DUF1343"/>
    <property type="match status" value="1"/>
</dbReference>
<dbReference type="Pfam" id="PF20732">
    <property type="entry name" value="NamZ_C"/>
    <property type="match status" value="1"/>
</dbReference>
<dbReference type="InterPro" id="IPR048502">
    <property type="entry name" value="NamZ_N"/>
</dbReference>
<dbReference type="InterPro" id="IPR048503">
    <property type="entry name" value="NamZ_C"/>
</dbReference>
<comment type="caution">
    <text evidence="3">The sequence shown here is derived from an EMBL/GenBank/DDBJ whole genome shotgun (WGS) entry which is preliminary data.</text>
</comment>
<organism evidence="3">
    <name type="scientific">Caldimicrobium thiodismutans</name>
    <dbReference type="NCBI Taxonomy" id="1653476"/>
    <lineage>
        <taxon>Bacteria</taxon>
        <taxon>Pseudomonadati</taxon>
        <taxon>Thermodesulfobacteriota</taxon>
        <taxon>Thermodesulfobacteria</taxon>
        <taxon>Thermodesulfobacteriales</taxon>
        <taxon>Thermodesulfobacteriaceae</taxon>
        <taxon>Caldimicrobium</taxon>
    </lineage>
</organism>
<protein>
    <submittedName>
        <fullName evidence="3">DUF1343 domain-containing protein</fullName>
    </submittedName>
</protein>
<accession>A0A832GN05</accession>
<reference evidence="3" key="1">
    <citation type="journal article" date="2020" name="mSystems">
        <title>Genome- and Community-Level Interaction Insights into Carbon Utilization and Element Cycling Functions of Hydrothermarchaeota in Hydrothermal Sediment.</title>
        <authorList>
            <person name="Zhou Z."/>
            <person name="Liu Y."/>
            <person name="Xu W."/>
            <person name="Pan J."/>
            <person name="Luo Z.H."/>
            <person name="Li M."/>
        </authorList>
    </citation>
    <scope>NUCLEOTIDE SEQUENCE [LARGE SCALE GENOMIC DNA]</scope>
    <source>
        <strain evidence="3">SpSt-605</strain>
    </source>
</reference>
<dbReference type="PIRSF" id="PIRSF016719">
    <property type="entry name" value="UCP016719"/>
    <property type="match status" value="1"/>
</dbReference>
<dbReference type="GO" id="GO:0033922">
    <property type="term" value="F:peptidoglycan beta-N-acetylmuramidase activity"/>
    <property type="evidence" value="ECO:0007669"/>
    <property type="project" value="InterPro"/>
</dbReference>
<dbReference type="PANTHER" id="PTHR42915">
    <property type="entry name" value="HYPOTHETICAL 460 KDA PROTEIN IN FEUA-SIGW INTERGENIC REGION [PRECURSOR]"/>
    <property type="match status" value="1"/>
</dbReference>
<evidence type="ECO:0000259" key="1">
    <source>
        <dbReference type="Pfam" id="PF07075"/>
    </source>
</evidence>
<feature type="domain" description="Peptidoglycan beta-N-acetylmuramidase NamZ N-terminal" evidence="1">
    <location>
        <begin position="32"/>
        <end position="233"/>
    </location>
</feature>
<dbReference type="PANTHER" id="PTHR42915:SF1">
    <property type="entry name" value="PEPTIDOGLYCAN BETA-N-ACETYLMURAMIDASE NAMZ"/>
    <property type="match status" value="1"/>
</dbReference>
<proteinExistence type="predicted"/>
<evidence type="ECO:0000259" key="2">
    <source>
        <dbReference type="Pfam" id="PF20732"/>
    </source>
</evidence>
<dbReference type="Pfam" id="PF07075">
    <property type="entry name" value="NamZ_N"/>
    <property type="match status" value="1"/>
</dbReference>
<feature type="domain" description="Peptidoglycan beta-N-acetylmuramidase NamZ C-terminal" evidence="2">
    <location>
        <begin position="237"/>
        <end position="398"/>
    </location>
</feature>
<gene>
    <name evidence="3" type="ORF">ENT73_02240</name>
</gene>
<sequence length="405" mass="47268">MGVPLLINLKLRLGLERFFEEGIYHDYKRARIALLTHQAALDENLRLSFELFYHYFGERLSLLFSPQHGLFSDKQANMIPSFDEREPLFGLKVKSLYGPRLSPDLEDLQEIDALFVDLVDVGCRVYTYIWTLYLLMETCEKLDKEVVILDRPNPLGNYPEGPVLESSYFSFVGLTSLPMRHGLTLGEIALLFKKRHFPRLNLRIIPLKNYSPKELYPYFQRPWILPSPNLPTFECALVYPGMVLLEGTNLSEGRGTTLPFLIFGAPFLRLKPLKELFEEAFPAKEWGLKLRPLAFEPTFDKWKGKRCFGFQIHILDPKCFNPVRFALKLLKIIKDTHEEFDFLPPPYEFEREKKPIEILLGNRALLAWLLKDQDIVLEEELNKNLELFKEENKSIRLYSSPQHLA</sequence>
<name>A0A832GN05_9BACT</name>
<dbReference type="InterPro" id="IPR008302">
    <property type="entry name" value="NamZ"/>
</dbReference>